<keyword evidence="3" id="KW-0812">Transmembrane</keyword>
<dbReference type="Pfam" id="PF05055">
    <property type="entry name" value="DUF677"/>
    <property type="match status" value="1"/>
</dbReference>
<proteinExistence type="inferred from homology"/>
<dbReference type="GO" id="GO:0016020">
    <property type="term" value="C:membrane"/>
    <property type="evidence" value="ECO:0007669"/>
    <property type="project" value="UniProtKB-SubCell"/>
</dbReference>
<evidence type="ECO:0000256" key="5">
    <source>
        <dbReference type="ARBA" id="ARBA00023136"/>
    </source>
</evidence>
<dbReference type="Gramene" id="ESQ31145">
    <property type="protein sequence ID" value="ESQ31145"/>
    <property type="gene ID" value="EUTSA_v10005400mg"/>
</dbReference>
<accession>V4JZZ4</accession>
<evidence type="ECO:0000256" key="3">
    <source>
        <dbReference type="ARBA" id="ARBA00022692"/>
    </source>
</evidence>
<name>V4JZZ4_EUTSA</name>
<organism evidence="6 7">
    <name type="scientific">Eutrema salsugineum</name>
    <name type="common">Saltwater cress</name>
    <name type="synonym">Sisymbrium salsugineum</name>
    <dbReference type="NCBI Taxonomy" id="72664"/>
    <lineage>
        <taxon>Eukaryota</taxon>
        <taxon>Viridiplantae</taxon>
        <taxon>Streptophyta</taxon>
        <taxon>Embryophyta</taxon>
        <taxon>Tracheophyta</taxon>
        <taxon>Spermatophyta</taxon>
        <taxon>Magnoliopsida</taxon>
        <taxon>eudicotyledons</taxon>
        <taxon>Gunneridae</taxon>
        <taxon>Pentapetalae</taxon>
        <taxon>rosids</taxon>
        <taxon>malvids</taxon>
        <taxon>Brassicales</taxon>
        <taxon>Brassicaceae</taxon>
        <taxon>Eutremeae</taxon>
        <taxon>Eutrema</taxon>
    </lineage>
</organism>
<keyword evidence="5" id="KW-0472">Membrane</keyword>
<dbReference type="AlphaFoldDB" id="V4JZZ4"/>
<reference evidence="6 7" key="1">
    <citation type="journal article" date="2013" name="Front. Plant Sci.">
        <title>The Reference Genome of the Halophytic Plant Eutrema salsugineum.</title>
        <authorList>
            <person name="Yang R."/>
            <person name="Jarvis D.E."/>
            <person name="Chen H."/>
            <person name="Beilstein M.A."/>
            <person name="Grimwood J."/>
            <person name="Jenkins J."/>
            <person name="Shu S."/>
            <person name="Prochnik S."/>
            <person name="Xin M."/>
            <person name="Ma C."/>
            <person name="Schmutz J."/>
            <person name="Wing R.A."/>
            <person name="Mitchell-Olds T."/>
            <person name="Schumaker K.S."/>
            <person name="Wang X."/>
        </authorList>
    </citation>
    <scope>NUCLEOTIDE SEQUENCE [LARGE SCALE GENOMIC DNA]</scope>
</reference>
<evidence type="ECO:0000256" key="4">
    <source>
        <dbReference type="ARBA" id="ARBA00022989"/>
    </source>
</evidence>
<sequence length="139" mass="15584">MVFCGFLSELVNCWKSRVNKNGTNTSPVKKMVRTDMRSKYSSNLTSYISACQKDTTLKSFDSSLHQRTNRVISSLAARGETQSLSLESLMEVYGFLLELNQEAVRLIIESREDVWNTSFALGRLVVLEHILASPANSVS</sequence>
<comment type="subcellular location">
    <subcellularLocation>
        <location evidence="1">Membrane</location>
    </subcellularLocation>
</comment>
<dbReference type="InterPro" id="IPR007749">
    <property type="entry name" value="DUF677"/>
</dbReference>
<evidence type="ECO:0000256" key="2">
    <source>
        <dbReference type="ARBA" id="ARBA00009074"/>
    </source>
</evidence>
<dbReference type="KEGG" id="eus:EUTSA_v10005400mg"/>
<dbReference type="EMBL" id="KI517748">
    <property type="protein sequence ID" value="ESQ31145.1"/>
    <property type="molecule type" value="Genomic_DNA"/>
</dbReference>
<gene>
    <name evidence="6" type="ORF">EUTSA_v10005400mg</name>
</gene>
<keyword evidence="7" id="KW-1185">Reference proteome</keyword>
<protein>
    <submittedName>
        <fullName evidence="6">Uncharacterized protein</fullName>
    </submittedName>
</protein>
<comment type="similarity">
    <text evidence="2">Belongs to the UPF0496 family.</text>
</comment>
<keyword evidence="4" id="KW-1133">Transmembrane helix</keyword>
<dbReference type="STRING" id="72664.V4JZZ4"/>
<evidence type="ECO:0000313" key="7">
    <source>
        <dbReference type="Proteomes" id="UP000030689"/>
    </source>
</evidence>
<evidence type="ECO:0000313" key="6">
    <source>
        <dbReference type="EMBL" id="ESQ31145.1"/>
    </source>
</evidence>
<evidence type="ECO:0000256" key="1">
    <source>
        <dbReference type="ARBA" id="ARBA00004370"/>
    </source>
</evidence>
<dbReference type="Proteomes" id="UP000030689">
    <property type="component" value="Unassembled WGS sequence"/>
</dbReference>